<accession>A0A0N4VJ58</accession>
<reference evidence="6 7" key="2">
    <citation type="submission" date="2018-10" db="EMBL/GenBank/DDBJ databases">
        <authorList>
            <consortium name="Pathogen Informatics"/>
        </authorList>
    </citation>
    <scope>NUCLEOTIDE SEQUENCE [LARGE SCALE GENOMIC DNA]</scope>
</reference>
<organism evidence="8">
    <name type="scientific">Enterobius vermicularis</name>
    <name type="common">Human pinworm</name>
    <dbReference type="NCBI Taxonomy" id="51028"/>
    <lineage>
        <taxon>Eukaryota</taxon>
        <taxon>Metazoa</taxon>
        <taxon>Ecdysozoa</taxon>
        <taxon>Nematoda</taxon>
        <taxon>Chromadorea</taxon>
        <taxon>Rhabditida</taxon>
        <taxon>Spirurina</taxon>
        <taxon>Oxyuridomorpha</taxon>
        <taxon>Oxyuroidea</taxon>
        <taxon>Oxyuridae</taxon>
        <taxon>Enterobius</taxon>
    </lineage>
</organism>
<dbReference type="Gene3D" id="3.40.50.410">
    <property type="entry name" value="von Willebrand factor, type A domain"/>
    <property type="match status" value="3"/>
</dbReference>
<dbReference type="OrthoDB" id="10045365at2759"/>
<dbReference type="PROSITE" id="PS01187">
    <property type="entry name" value="EGF_CA"/>
    <property type="match status" value="1"/>
</dbReference>
<dbReference type="InterPro" id="IPR036465">
    <property type="entry name" value="vWFA_dom_sf"/>
</dbReference>
<feature type="domain" description="VWFA" evidence="4">
    <location>
        <begin position="79"/>
        <end position="263"/>
    </location>
</feature>
<dbReference type="InterPro" id="IPR003961">
    <property type="entry name" value="FN3_dom"/>
</dbReference>
<dbReference type="PROSITE" id="PS50853">
    <property type="entry name" value="FN3"/>
    <property type="match status" value="1"/>
</dbReference>
<feature type="domain" description="Fibronectin type-III" evidence="5">
    <location>
        <begin position="758"/>
        <end position="856"/>
    </location>
</feature>
<dbReference type="SUPFAM" id="SSF57196">
    <property type="entry name" value="EGF/Laminin"/>
    <property type="match status" value="1"/>
</dbReference>
<evidence type="ECO:0000259" key="5">
    <source>
        <dbReference type="PROSITE" id="PS50853"/>
    </source>
</evidence>
<dbReference type="CDD" id="cd00063">
    <property type="entry name" value="FN3"/>
    <property type="match status" value="1"/>
</dbReference>
<evidence type="ECO:0000256" key="2">
    <source>
        <dbReference type="ARBA" id="ARBA00022530"/>
    </source>
</evidence>
<dbReference type="SUPFAM" id="SSF53300">
    <property type="entry name" value="vWA-like"/>
    <property type="match status" value="3"/>
</dbReference>
<dbReference type="InterPro" id="IPR001881">
    <property type="entry name" value="EGF-like_Ca-bd_dom"/>
</dbReference>
<keyword evidence="3" id="KW-1015">Disulfide bond</keyword>
<dbReference type="Gene3D" id="2.60.40.10">
    <property type="entry name" value="Immunoglobulins"/>
    <property type="match status" value="1"/>
</dbReference>
<dbReference type="CDD" id="cd00198">
    <property type="entry name" value="vWFA"/>
    <property type="match status" value="1"/>
</dbReference>
<proteinExistence type="predicted"/>
<dbReference type="PANTHER" id="PTHR24020">
    <property type="entry name" value="COLLAGEN ALPHA"/>
    <property type="match status" value="1"/>
</dbReference>
<dbReference type="InterPro" id="IPR018097">
    <property type="entry name" value="EGF_Ca-bd_CS"/>
</dbReference>
<dbReference type="InterPro" id="IPR013783">
    <property type="entry name" value="Ig-like_fold"/>
</dbReference>
<name>A0A0N4VJ58_ENTVE</name>
<feature type="domain" description="VWFA" evidence="4">
    <location>
        <begin position="307"/>
        <end position="482"/>
    </location>
</feature>
<keyword evidence="2" id="KW-0964">Secreted</keyword>
<feature type="domain" description="VWFA" evidence="4">
    <location>
        <begin position="548"/>
        <end position="719"/>
    </location>
</feature>
<dbReference type="Proteomes" id="UP000274131">
    <property type="component" value="Unassembled WGS sequence"/>
</dbReference>
<dbReference type="SUPFAM" id="SSF49265">
    <property type="entry name" value="Fibronectin type III"/>
    <property type="match status" value="1"/>
</dbReference>
<keyword evidence="2" id="KW-0272">Extracellular matrix</keyword>
<protein>
    <submittedName>
        <fullName evidence="8">VWFA domain-containing protein</fullName>
    </submittedName>
</protein>
<dbReference type="CDD" id="cd00054">
    <property type="entry name" value="EGF_CA"/>
    <property type="match status" value="1"/>
</dbReference>
<dbReference type="InterPro" id="IPR050525">
    <property type="entry name" value="ECM_Assembly_Org"/>
</dbReference>
<evidence type="ECO:0000256" key="3">
    <source>
        <dbReference type="ARBA" id="ARBA00023157"/>
    </source>
</evidence>
<reference evidence="8" key="1">
    <citation type="submission" date="2017-02" db="UniProtKB">
        <authorList>
            <consortium name="WormBaseParasite"/>
        </authorList>
    </citation>
    <scope>IDENTIFICATION</scope>
</reference>
<gene>
    <name evidence="6" type="ORF">EVEC_LOCUS10204</name>
</gene>
<dbReference type="STRING" id="51028.A0A0N4VJ58"/>
<dbReference type="Gene3D" id="2.10.25.10">
    <property type="entry name" value="Laminin"/>
    <property type="match status" value="1"/>
</dbReference>
<dbReference type="InterPro" id="IPR036116">
    <property type="entry name" value="FN3_sf"/>
</dbReference>
<dbReference type="InterPro" id="IPR002035">
    <property type="entry name" value="VWF_A"/>
</dbReference>
<dbReference type="PROSITE" id="PS50234">
    <property type="entry name" value="VWFA"/>
    <property type="match status" value="3"/>
</dbReference>
<dbReference type="Pfam" id="PF00092">
    <property type="entry name" value="VWA"/>
    <property type="match status" value="3"/>
</dbReference>
<evidence type="ECO:0000313" key="6">
    <source>
        <dbReference type="EMBL" id="VDD95453.1"/>
    </source>
</evidence>
<dbReference type="SMART" id="SM00179">
    <property type="entry name" value="EGF_CA"/>
    <property type="match status" value="1"/>
</dbReference>
<dbReference type="GO" id="GO:0005509">
    <property type="term" value="F:calcium ion binding"/>
    <property type="evidence" value="ECO:0007669"/>
    <property type="project" value="InterPro"/>
</dbReference>
<dbReference type="SMART" id="SM00327">
    <property type="entry name" value="VWA"/>
    <property type="match status" value="3"/>
</dbReference>
<dbReference type="PANTHER" id="PTHR24020:SF84">
    <property type="entry name" value="VWFA DOMAIN-CONTAINING PROTEIN"/>
    <property type="match status" value="1"/>
</dbReference>
<keyword evidence="7" id="KW-1185">Reference proteome</keyword>
<evidence type="ECO:0000259" key="4">
    <source>
        <dbReference type="PROSITE" id="PS50234"/>
    </source>
</evidence>
<dbReference type="CDD" id="cd01450">
    <property type="entry name" value="vWFA_subfamily_ECM"/>
    <property type="match status" value="1"/>
</dbReference>
<comment type="subcellular location">
    <subcellularLocation>
        <location evidence="1">Secreted</location>
        <location evidence="1">Extracellular space</location>
        <location evidence="1">Extracellular matrix</location>
    </subcellularLocation>
</comment>
<evidence type="ECO:0000313" key="8">
    <source>
        <dbReference type="WBParaSite" id="EVEC_0001087901-mRNA-1"/>
    </source>
</evidence>
<evidence type="ECO:0000313" key="7">
    <source>
        <dbReference type="Proteomes" id="UP000274131"/>
    </source>
</evidence>
<sequence>ERIATDIGPTPTLEVAEISTKRTPKLLVDLPTDGVTTESTKSVPEIYSQHPPVTDASKEWLSTTPIEESPYCRVNANMDLLLLIDASSSVKIIDYRIMKEFIQKFLLMHFNLQRHRVRVGVIKYGKKVEVPVTLGDYDSPEELLKRLSETKRVRGKPRLAAALEEAYSEFSVSSTPEQEKAIIIFSNGPFSCFDFYFSGDVAVEAEKLRNEVTPLIFLVNGGKDGDSEQDLAVVGKGHPDRITKLSHWADSSPMLIGPIANVVCKVRHVKQIIGDATEETWSPRETTQPGDRTTAVRICDRIEYKLDIIFVLESSDNVTDEEYYKIKDALNELIEKNLDLSPDVVQVGFIEYSSETYIPIALGHYEDKEQLFKEIDKRKRMRGTPVLLRGLDAVKEQFRAHGREDVSRAVLLITKGNNRGNAAFAVQDLREKYKVDIFFVAIDASELGLASLRRLLDDEHSSERLLSFKSAQALLDEGVERMGNALCGYIGGADVESYTEQPSSYKTTKREISPLDFTEVAAASISPIFETPEKFTALCKDEQLRPYQFTIIVDITGRSPENDFKQALFYIAKFMKSRFPPENIRMQMNLITVNSTRAIEKASNFDVNDVFQNLGTVEQEKGDELSAPLGLSINRGIAVANKNAFKGVKQFLFVVSADGTSSDDAVPATEKAQSLGLNVIFLSIREPASNLLTELAGNDPKRVIRIADWSVSENIFDAWFAHIICSEVTAVKFLTTEQASTTPAASPVAVSISQPVSQPSNLKVIPISPSAVSVSWTCCTNTRTSYYVLVTSDDSLPKSEWQRIGATCRESFGKRIGNLSAEIKYLICVMTEEAALNKSRPVDLSNCETVKLTEDTTAPPDYEPVGDRATKCQCLCSEKGEAVVRPTCSDAIDPFRPISTLPPTTSEECPCRVSSHGGRCPSGYYLYKGSCYDIDECQQQNGGCSHGCVNIPGGFYCACPLDMIRDPLNPKKCVEAAKAFDGIALLLGQYVEANQRAAGIPTPVFGEGKPVRYKASIKSPDDKTISLEWSAIPTAVRRALKW</sequence>
<dbReference type="AlphaFoldDB" id="A0A0N4VJ58"/>
<evidence type="ECO:0000256" key="1">
    <source>
        <dbReference type="ARBA" id="ARBA00004498"/>
    </source>
</evidence>
<dbReference type="WBParaSite" id="EVEC_0001087901-mRNA-1">
    <property type="protein sequence ID" value="EVEC_0001087901-mRNA-1"/>
    <property type="gene ID" value="EVEC_0001087901"/>
</dbReference>
<dbReference type="EMBL" id="UXUI01010631">
    <property type="protein sequence ID" value="VDD95453.1"/>
    <property type="molecule type" value="Genomic_DNA"/>
</dbReference>